<feature type="non-terminal residue" evidence="2">
    <location>
        <position position="1"/>
    </location>
</feature>
<keyword evidence="3" id="KW-1185">Reference proteome</keyword>
<name>A0A5J9T6B6_9POAL</name>
<dbReference type="AlphaFoldDB" id="A0A5J9T6B6"/>
<evidence type="ECO:0000313" key="3">
    <source>
        <dbReference type="Proteomes" id="UP000324897"/>
    </source>
</evidence>
<dbReference type="GO" id="GO:0006396">
    <property type="term" value="P:RNA processing"/>
    <property type="evidence" value="ECO:0007669"/>
    <property type="project" value="InterPro"/>
</dbReference>
<protein>
    <recommendedName>
        <fullName evidence="1">A to I editase domain-containing protein</fullName>
    </recommendedName>
</protein>
<reference evidence="2 3" key="1">
    <citation type="journal article" date="2019" name="Sci. Rep.">
        <title>A high-quality genome of Eragrostis curvula grass provides insights into Poaceae evolution and supports new strategies to enhance forage quality.</title>
        <authorList>
            <person name="Carballo J."/>
            <person name="Santos B.A.C.M."/>
            <person name="Zappacosta D."/>
            <person name="Garbus I."/>
            <person name="Selva J.P."/>
            <person name="Gallo C.A."/>
            <person name="Diaz A."/>
            <person name="Albertini E."/>
            <person name="Caccamo M."/>
            <person name="Echenique V."/>
        </authorList>
    </citation>
    <scope>NUCLEOTIDE SEQUENCE [LARGE SCALE GENOMIC DNA]</scope>
    <source>
        <strain evidence="3">cv. Victoria</strain>
        <tissue evidence="2">Leaf</tissue>
    </source>
</reference>
<dbReference type="InterPro" id="IPR002466">
    <property type="entry name" value="A_deamin"/>
</dbReference>
<sequence>MATGTKCLGAASLGSSGDLVHNAQAEVVARRALLHLVYAGPDLARGACAAARCGRITIKVFKDRITGRLTEMIWMKTMALLAAASLMAS</sequence>
<dbReference type="Gramene" id="TVU06051">
    <property type="protein sequence ID" value="TVU06051"/>
    <property type="gene ID" value="EJB05_49242"/>
</dbReference>
<dbReference type="Pfam" id="PF02137">
    <property type="entry name" value="A_deamin"/>
    <property type="match status" value="1"/>
</dbReference>
<organism evidence="2 3">
    <name type="scientific">Eragrostis curvula</name>
    <name type="common">weeping love grass</name>
    <dbReference type="NCBI Taxonomy" id="38414"/>
    <lineage>
        <taxon>Eukaryota</taxon>
        <taxon>Viridiplantae</taxon>
        <taxon>Streptophyta</taxon>
        <taxon>Embryophyta</taxon>
        <taxon>Tracheophyta</taxon>
        <taxon>Spermatophyta</taxon>
        <taxon>Magnoliopsida</taxon>
        <taxon>Liliopsida</taxon>
        <taxon>Poales</taxon>
        <taxon>Poaceae</taxon>
        <taxon>PACMAD clade</taxon>
        <taxon>Chloridoideae</taxon>
        <taxon>Eragrostideae</taxon>
        <taxon>Eragrostidinae</taxon>
        <taxon>Eragrostis</taxon>
    </lineage>
</organism>
<proteinExistence type="predicted"/>
<evidence type="ECO:0000259" key="1">
    <source>
        <dbReference type="PROSITE" id="PS50141"/>
    </source>
</evidence>
<comment type="caution">
    <text evidence="2">The sequence shown here is derived from an EMBL/GenBank/DDBJ whole genome shotgun (WGS) entry which is preliminary data.</text>
</comment>
<dbReference type="Proteomes" id="UP000324897">
    <property type="component" value="Unassembled WGS sequence"/>
</dbReference>
<dbReference type="GO" id="GO:0003723">
    <property type="term" value="F:RNA binding"/>
    <property type="evidence" value="ECO:0007669"/>
    <property type="project" value="InterPro"/>
</dbReference>
<gene>
    <name evidence="2" type="ORF">EJB05_49242</name>
</gene>
<dbReference type="OrthoDB" id="10268011at2759"/>
<dbReference type="PROSITE" id="PS50141">
    <property type="entry name" value="A_DEAMIN_EDITASE"/>
    <property type="match status" value="1"/>
</dbReference>
<evidence type="ECO:0000313" key="2">
    <source>
        <dbReference type="EMBL" id="TVU06051.1"/>
    </source>
</evidence>
<accession>A0A5J9T6B6</accession>
<dbReference type="EMBL" id="RWGY01000051">
    <property type="protein sequence ID" value="TVU06051.1"/>
    <property type="molecule type" value="Genomic_DNA"/>
</dbReference>
<feature type="domain" description="A to I editase" evidence="1">
    <location>
        <begin position="1"/>
        <end position="39"/>
    </location>
</feature>
<dbReference type="GO" id="GO:0004000">
    <property type="term" value="F:adenosine deaminase activity"/>
    <property type="evidence" value="ECO:0007669"/>
    <property type="project" value="InterPro"/>
</dbReference>